<dbReference type="EMBL" id="KB206455">
    <property type="protein sequence ID" value="ELP91666.1"/>
    <property type="molecule type" value="Genomic_DNA"/>
</dbReference>
<dbReference type="GeneID" id="14890617"/>
<dbReference type="VEuPathDB" id="AmoebaDB:EIN_207030"/>
<feature type="compositionally biased region" description="Acidic residues" evidence="1">
    <location>
        <begin position="38"/>
        <end position="82"/>
    </location>
</feature>
<proteinExistence type="predicted"/>
<keyword evidence="2" id="KW-0732">Signal</keyword>
<feature type="chain" id="PRO_5001980676" evidence="2">
    <location>
        <begin position="17"/>
        <end position="137"/>
    </location>
</feature>
<dbReference type="KEGG" id="eiv:EIN_207030"/>
<gene>
    <name evidence="3" type="ORF">EIN_207030</name>
</gene>
<accession>A0A0A1U9K3</accession>
<keyword evidence="4" id="KW-1185">Reference proteome</keyword>
<evidence type="ECO:0000313" key="3">
    <source>
        <dbReference type="EMBL" id="ELP91666.1"/>
    </source>
</evidence>
<protein>
    <submittedName>
        <fullName evidence="3">Uncharacterized protein</fullName>
    </submittedName>
</protein>
<sequence>MRVLFLIFVFLTFVNAISSYDFAEDDDDDLELNYDDIDDDYEDMYDDDFDDEFEDDDIEDEEDEIEEEEDEEAENEDDEEYELTQRMPYYYDPLYGYGMGYYGFKHFLPSAYPMTHYYPQKRFQVPTMPFYPMNFYA</sequence>
<evidence type="ECO:0000256" key="1">
    <source>
        <dbReference type="SAM" id="MobiDB-lite"/>
    </source>
</evidence>
<organism evidence="3 4">
    <name type="scientific">Entamoeba invadens IP1</name>
    <dbReference type="NCBI Taxonomy" id="370355"/>
    <lineage>
        <taxon>Eukaryota</taxon>
        <taxon>Amoebozoa</taxon>
        <taxon>Evosea</taxon>
        <taxon>Archamoebae</taxon>
        <taxon>Mastigamoebida</taxon>
        <taxon>Entamoebidae</taxon>
        <taxon>Entamoeba</taxon>
    </lineage>
</organism>
<feature type="region of interest" description="Disordered" evidence="1">
    <location>
        <begin position="38"/>
        <end position="83"/>
    </location>
</feature>
<feature type="signal peptide" evidence="2">
    <location>
        <begin position="1"/>
        <end position="16"/>
    </location>
</feature>
<dbReference type="AlphaFoldDB" id="A0A0A1U9K3"/>
<evidence type="ECO:0000313" key="4">
    <source>
        <dbReference type="Proteomes" id="UP000014680"/>
    </source>
</evidence>
<dbReference type="RefSeq" id="XP_004258437.1">
    <property type="nucleotide sequence ID" value="XM_004258389.1"/>
</dbReference>
<reference evidence="3 4" key="1">
    <citation type="submission" date="2012-10" db="EMBL/GenBank/DDBJ databases">
        <authorList>
            <person name="Zafar N."/>
            <person name="Inman J."/>
            <person name="Hall N."/>
            <person name="Lorenzi H."/>
            <person name="Caler E."/>
        </authorList>
    </citation>
    <scope>NUCLEOTIDE SEQUENCE [LARGE SCALE GENOMIC DNA]</scope>
    <source>
        <strain evidence="3 4">IP1</strain>
    </source>
</reference>
<evidence type="ECO:0000256" key="2">
    <source>
        <dbReference type="SAM" id="SignalP"/>
    </source>
</evidence>
<dbReference type="Proteomes" id="UP000014680">
    <property type="component" value="Unassembled WGS sequence"/>
</dbReference>
<name>A0A0A1U9K3_ENTIV</name>